<name>A0A2H0U9K3_9BACT</name>
<evidence type="ECO:0000313" key="2">
    <source>
        <dbReference type="EMBL" id="PIR82366.1"/>
    </source>
</evidence>
<evidence type="ECO:0008006" key="4">
    <source>
        <dbReference type="Google" id="ProtNLM"/>
    </source>
</evidence>
<feature type="transmembrane region" description="Helical" evidence="1">
    <location>
        <begin position="62"/>
        <end position="80"/>
    </location>
</feature>
<organism evidence="2 3">
    <name type="scientific">Candidatus Kaiserbacteria bacterium CG10_big_fil_rev_8_21_14_0_10_59_10</name>
    <dbReference type="NCBI Taxonomy" id="1974612"/>
    <lineage>
        <taxon>Bacteria</taxon>
        <taxon>Candidatus Kaiseribacteriota</taxon>
    </lineage>
</organism>
<keyword evidence="1" id="KW-1133">Transmembrane helix</keyword>
<evidence type="ECO:0000256" key="1">
    <source>
        <dbReference type="SAM" id="Phobius"/>
    </source>
</evidence>
<dbReference type="AlphaFoldDB" id="A0A2H0U9K3"/>
<dbReference type="EMBL" id="PFBM01000016">
    <property type="protein sequence ID" value="PIR82366.1"/>
    <property type="molecule type" value="Genomic_DNA"/>
</dbReference>
<gene>
    <name evidence="2" type="ORF">COU20_02485</name>
</gene>
<reference evidence="3" key="1">
    <citation type="submission" date="2017-09" db="EMBL/GenBank/DDBJ databases">
        <title>Depth-based differentiation of microbial function through sediment-hosted aquifers and enrichment of novel symbionts in the deep terrestrial subsurface.</title>
        <authorList>
            <person name="Probst A.J."/>
            <person name="Ladd B."/>
            <person name="Jarett J.K."/>
            <person name="Geller-Mcgrath D.E."/>
            <person name="Sieber C.M.K."/>
            <person name="Emerson J.B."/>
            <person name="Anantharaman K."/>
            <person name="Thomas B.C."/>
            <person name="Malmstrom R."/>
            <person name="Stieglmeier M."/>
            <person name="Klingl A."/>
            <person name="Woyke T."/>
            <person name="Ryan C.M."/>
            <person name="Banfield J.F."/>
        </authorList>
    </citation>
    <scope>NUCLEOTIDE SEQUENCE [LARGE SCALE GENOMIC DNA]</scope>
</reference>
<proteinExistence type="predicted"/>
<evidence type="ECO:0000313" key="3">
    <source>
        <dbReference type="Proteomes" id="UP000231379"/>
    </source>
</evidence>
<dbReference type="InterPro" id="IPR021516">
    <property type="entry name" value="DUF3179"/>
</dbReference>
<sequence length="418" mass="46451">MRPRTRRSYRHIAVGYVTSARVFGSPRRGKGGAHGEDHVLRTHRHAAYRKGRQCHLIEPMKYSLVIIVLIVLGALAFWQFQNRSFPLPSGETTVLTEQDVFAGSEDLADGQEGLSPPNSEVRTMRTQREIFLTDGVKHSIPLREILSGGPGKDGIPSIDNPKFWTRAEADATLAGSDIGLGLEYKGEARFYPFRILVWHEIVNDTVAGDPLLVTYCPLCQTGIVFERRVNGQEQEFGVSGMLWQSNLLMYNRAPRTEDESLWSQVLGEAVLGPNTGEKLRIVTSDIVRWDDWKRVHPNTVVLNTETGASRNYARDPYGDYYTSNSVSFGATFRDDRLHPKALVVGVELGGRQKAYHVDALPVGSITDTVGGHAVEVAKDSAGRVRVTSGGEEVPAVWGFWFSWIAVHPHTDIFIGENL</sequence>
<dbReference type="Pfam" id="PF11376">
    <property type="entry name" value="DUF3179"/>
    <property type="match status" value="1"/>
</dbReference>
<comment type="caution">
    <text evidence="2">The sequence shown here is derived from an EMBL/GenBank/DDBJ whole genome shotgun (WGS) entry which is preliminary data.</text>
</comment>
<dbReference type="Proteomes" id="UP000231379">
    <property type="component" value="Unassembled WGS sequence"/>
</dbReference>
<keyword evidence="1" id="KW-0812">Transmembrane</keyword>
<protein>
    <recommendedName>
        <fullName evidence="4">DUF3179 domain-containing protein</fullName>
    </recommendedName>
</protein>
<keyword evidence="1" id="KW-0472">Membrane</keyword>
<accession>A0A2H0U9K3</accession>